<dbReference type="InterPro" id="IPR009081">
    <property type="entry name" value="PP-bd_ACP"/>
</dbReference>
<evidence type="ECO:0000313" key="9">
    <source>
        <dbReference type="Proteomes" id="UP001589710"/>
    </source>
</evidence>
<evidence type="ECO:0000256" key="4">
    <source>
        <dbReference type="ARBA" id="ARBA00022692"/>
    </source>
</evidence>
<dbReference type="SMART" id="SM00823">
    <property type="entry name" value="PKS_PP"/>
    <property type="match status" value="2"/>
</dbReference>
<dbReference type="PROSITE" id="PS50075">
    <property type="entry name" value="CARRIER"/>
    <property type="match status" value="2"/>
</dbReference>
<dbReference type="InterPro" id="IPR000073">
    <property type="entry name" value="AB_hydrolase_1"/>
</dbReference>
<sequence length="1225" mass="128623">MKPTELTTLVRDRLADVIGVPAGDIADGAPFDDLGVDSILRMELVRSLSQDLGVELQAAEAYDHDTVTLLAKLFAETVAARDAVTGGPSAPKTGPPDGSPDGPVAATVAEPGPRPGRRAEEPTGAGSGAADGDLAEELAALAAEVTGRAFDRDAAFADNGFTSFDMLRMISVLEKRLGSLPKTLLFDQPSVAGLAAHLADGYGLVTLGTADGAGGGPAGRSPQPLDEVRPAADGEPAVLVKRELGDQPALAAVLEDLHTRHAVESGLAGRDIAPLAFLGSHRSAYFNFSERDGNLFAWSYVGSDENFAQLAAEYVAYARKNGLKANFLALIPLAEAGGVPLTATPFGAVQRLENLGSFSLDGGPMSRLRYLVRRAERLGEWRTVEYRSGSDPATDGRIASMIDSWTGNKQMTNPYVSVVKEEIRSGQLAPRYRPFLTYLDDELVNVVIVTDLPAANGYLLDLEFYPPGMPLGGLDLAIVRIIGQLVEEGCDTFSFGASFGVSIADSATSEPEVEQGLSELRSAGIFGEGNFQFKNKFRPLNTPIYLCRPADEEPTSVSDVILMIADPRLTPAATGTTAPAQRTDPDPQRRPRSVPAEDHVPGPVAERERLLAAHHHNTALLPAGFPGLDLAAGAWWYDGDGGDAQRMTELAARAVGETPPDWIPQPHIALFASRSAALAALGRCLPGPRPYIRVTPAPGDGPAQLRAALAAAPPGRVAVLDATRLLECSAGAEDVPASLTALLGTADVVVLSLPAEHGVPYGALLACRDAALAGRIDEQVLLYGEGLSLGARRIVCAALANLGASAARVARRTAAVARLGARLSDAGLPVLDPGHGHQVLLDLGKLAQLSNHGNRVVSALVWIYRETGVRAGPVPGDDGDRLVRFAVPPELPAARLDAAADALVALATSTTSVPELMAVDGEGGFHPREAVPEDIQQELEEGYAPGDDNGAVLRERQPDVRRELLRIGDADVEVFIAGSGPALLLMTPFNVGAGVFAEQFAVLADRYTVMCVHHPGVGASTVGSELSLPGIARTDLSAVRRLGVTGPVHVAGSSFGGLVALTFALELPDDTASLTLIGSSATLNNREGEINRLDVVADRDLSYAAEGSGSRRLRREREAHRAHLLRSESMDPYSGLRYLDVFAATPDLGPRLADIAAPVQIVHGHWDTVVPIATGRRLHAAIPGSRFHEIRDAGHFPAVTCAAALNAVLHGFLTVAGRKGSADEG</sequence>
<dbReference type="EMBL" id="JBHMCG010000040">
    <property type="protein sequence ID" value="MFB9572436.1"/>
    <property type="molecule type" value="Genomic_DNA"/>
</dbReference>
<dbReference type="SMART" id="SM01294">
    <property type="entry name" value="PKS_PP_betabranch"/>
    <property type="match status" value="1"/>
</dbReference>
<accession>A0ABV5R4Y2</accession>
<evidence type="ECO:0000256" key="2">
    <source>
        <dbReference type="ARBA" id="ARBA00022450"/>
    </source>
</evidence>
<organism evidence="8 9">
    <name type="scientific">Streptomyces yanii</name>
    <dbReference type="NCBI Taxonomy" id="78510"/>
    <lineage>
        <taxon>Bacteria</taxon>
        <taxon>Bacillati</taxon>
        <taxon>Actinomycetota</taxon>
        <taxon>Actinomycetes</taxon>
        <taxon>Kitasatosporales</taxon>
        <taxon>Streptomycetaceae</taxon>
        <taxon>Streptomyces</taxon>
    </lineage>
</organism>
<dbReference type="InterPro" id="IPR029058">
    <property type="entry name" value="AB_hydrolase_fold"/>
</dbReference>
<dbReference type="Pfam" id="PF00561">
    <property type="entry name" value="Abhydrolase_1"/>
    <property type="match status" value="1"/>
</dbReference>
<feature type="domain" description="Carrier" evidence="7">
    <location>
        <begin position="129"/>
        <end position="202"/>
    </location>
</feature>
<evidence type="ECO:0000256" key="1">
    <source>
        <dbReference type="ARBA" id="ARBA00004141"/>
    </source>
</evidence>
<keyword evidence="5" id="KW-1133">Transmembrane helix</keyword>
<dbReference type="SUPFAM" id="SSF47336">
    <property type="entry name" value="ACP-like"/>
    <property type="match status" value="2"/>
</dbReference>
<name>A0ABV5R4Y2_9ACTN</name>
<dbReference type="InterPro" id="IPR036736">
    <property type="entry name" value="ACP-like_sf"/>
</dbReference>
<dbReference type="InterPro" id="IPR024320">
    <property type="entry name" value="LPG_synthase_C"/>
</dbReference>
<comment type="subcellular location">
    <subcellularLocation>
        <location evidence="1">Membrane</location>
        <topology evidence="1">Multi-pass membrane protein</topology>
    </subcellularLocation>
</comment>
<feature type="compositionally biased region" description="Basic and acidic residues" evidence="6">
    <location>
        <begin position="583"/>
        <end position="601"/>
    </location>
</feature>
<dbReference type="PANTHER" id="PTHR43433:SF5">
    <property type="entry name" value="AB HYDROLASE-1 DOMAIN-CONTAINING PROTEIN"/>
    <property type="match status" value="1"/>
</dbReference>
<dbReference type="InterPro" id="IPR015424">
    <property type="entry name" value="PyrdxlP-dep_Trfase"/>
</dbReference>
<evidence type="ECO:0000256" key="6">
    <source>
        <dbReference type="SAM" id="MobiDB-lite"/>
    </source>
</evidence>
<reference evidence="8 9" key="1">
    <citation type="submission" date="2024-09" db="EMBL/GenBank/DDBJ databases">
        <authorList>
            <person name="Sun Q."/>
            <person name="Mori K."/>
        </authorList>
    </citation>
    <scope>NUCLEOTIDE SEQUENCE [LARGE SCALE GENOMIC DNA]</scope>
    <source>
        <strain evidence="8 9">JCM 3331</strain>
    </source>
</reference>
<feature type="compositionally biased region" description="Low complexity" evidence="6">
    <location>
        <begin position="571"/>
        <end position="582"/>
    </location>
</feature>
<proteinExistence type="predicted"/>
<evidence type="ECO:0000256" key="3">
    <source>
        <dbReference type="ARBA" id="ARBA00022553"/>
    </source>
</evidence>
<keyword evidence="3" id="KW-0597">Phosphoprotein</keyword>
<dbReference type="Gene3D" id="3.90.1150.10">
    <property type="entry name" value="Aspartate Aminotransferase, domain 1"/>
    <property type="match status" value="1"/>
</dbReference>
<dbReference type="InterPro" id="IPR015422">
    <property type="entry name" value="PyrdxlP-dep_Trfase_small"/>
</dbReference>
<keyword evidence="4" id="KW-0812">Transmembrane</keyword>
<feature type="domain" description="Carrier" evidence="7">
    <location>
        <begin position="1"/>
        <end position="78"/>
    </location>
</feature>
<dbReference type="Gene3D" id="3.40.50.1820">
    <property type="entry name" value="alpha/beta hydrolase"/>
    <property type="match status" value="1"/>
</dbReference>
<keyword evidence="2" id="KW-0596">Phosphopantetheine</keyword>
<dbReference type="Proteomes" id="UP001589710">
    <property type="component" value="Unassembled WGS sequence"/>
</dbReference>
<keyword evidence="5" id="KW-0472">Membrane</keyword>
<dbReference type="GO" id="GO:0016787">
    <property type="term" value="F:hydrolase activity"/>
    <property type="evidence" value="ECO:0007669"/>
    <property type="project" value="UniProtKB-KW"/>
</dbReference>
<evidence type="ECO:0000313" key="8">
    <source>
        <dbReference type="EMBL" id="MFB9572436.1"/>
    </source>
</evidence>
<evidence type="ECO:0000259" key="7">
    <source>
        <dbReference type="PROSITE" id="PS50075"/>
    </source>
</evidence>
<evidence type="ECO:0000256" key="5">
    <source>
        <dbReference type="ARBA" id="ARBA00022989"/>
    </source>
</evidence>
<comment type="caution">
    <text evidence="8">The sequence shown here is derived from an EMBL/GenBank/DDBJ whole genome shotgun (WGS) entry which is preliminary data.</text>
</comment>
<dbReference type="Pfam" id="PF09924">
    <property type="entry name" value="LPG_synthase_C"/>
    <property type="match status" value="1"/>
</dbReference>
<keyword evidence="9" id="KW-1185">Reference proteome</keyword>
<feature type="region of interest" description="Disordered" evidence="6">
    <location>
        <begin position="84"/>
        <end position="130"/>
    </location>
</feature>
<keyword evidence="8" id="KW-0378">Hydrolase</keyword>
<dbReference type="PANTHER" id="PTHR43433">
    <property type="entry name" value="HYDROLASE, ALPHA/BETA FOLD FAMILY PROTEIN"/>
    <property type="match status" value="1"/>
</dbReference>
<feature type="region of interest" description="Disordered" evidence="6">
    <location>
        <begin position="571"/>
        <end position="601"/>
    </location>
</feature>
<dbReference type="SUPFAM" id="SSF53383">
    <property type="entry name" value="PLP-dependent transferases"/>
    <property type="match status" value="1"/>
</dbReference>
<dbReference type="PRINTS" id="PR00111">
    <property type="entry name" value="ABHYDROLASE"/>
</dbReference>
<dbReference type="InterPro" id="IPR050471">
    <property type="entry name" value="AB_hydrolase"/>
</dbReference>
<protein>
    <submittedName>
        <fullName evidence="8">Alpha/beta fold hydrolase</fullName>
    </submittedName>
</protein>
<dbReference type="SUPFAM" id="SSF53474">
    <property type="entry name" value="alpha/beta-Hydrolases"/>
    <property type="match status" value="1"/>
</dbReference>
<dbReference type="Pfam" id="PF00550">
    <property type="entry name" value="PP-binding"/>
    <property type="match status" value="2"/>
</dbReference>
<dbReference type="RefSeq" id="WP_345519325.1">
    <property type="nucleotide sequence ID" value="NZ_BAAAXD010000053.1"/>
</dbReference>
<dbReference type="InterPro" id="IPR020806">
    <property type="entry name" value="PKS_PP-bd"/>
</dbReference>
<gene>
    <name evidence="8" type="ORF">ACFFTL_08900</name>
</gene>
<dbReference type="Gene3D" id="1.10.1200.10">
    <property type="entry name" value="ACP-like"/>
    <property type="match status" value="2"/>
</dbReference>